<proteinExistence type="predicted"/>
<dbReference type="EMBL" id="JAUJYN010000003">
    <property type="protein sequence ID" value="KAK1275361.1"/>
    <property type="molecule type" value="Genomic_DNA"/>
</dbReference>
<reference evidence="2" key="1">
    <citation type="journal article" date="2023" name="Nat. Commun.">
        <title>Diploid and tetraploid genomes of Acorus and the evolution of monocots.</title>
        <authorList>
            <person name="Ma L."/>
            <person name="Liu K.W."/>
            <person name="Li Z."/>
            <person name="Hsiao Y.Y."/>
            <person name="Qi Y."/>
            <person name="Fu T."/>
            <person name="Tang G.D."/>
            <person name="Zhang D."/>
            <person name="Sun W.H."/>
            <person name="Liu D.K."/>
            <person name="Li Y."/>
            <person name="Chen G.Z."/>
            <person name="Liu X.D."/>
            <person name="Liao X.Y."/>
            <person name="Jiang Y.T."/>
            <person name="Yu X."/>
            <person name="Hao Y."/>
            <person name="Huang J."/>
            <person name="Zhao X.W."/>
            <person name="Ke S."/>
            <person name="Chen Y.Y."/>
            <person name="Wu W.L."/>
            <person name="Hsu J.L."/>
            <person name="Lin Y.F."/>
            <person name="Huang M.D."/>
            <person name="Li C.Y."/>
            <person name="Huang L."/>
            <person name="Wang Z.W."/>
            <person name="Zhao X."/>
            <person name="Zhong W.Y."/>
            <person name="Peng D.H."/>
            <person name="Ahmad S."/>
            <person name="Lan S."/>
            <person name="Zhang J.S."/>
            <person name="Tsai W.C."/>
            <person name="Van de Peer Y."/>
            <person name="Liu Z.J."/>
        </authorList>
    </citation>
    <scope>NUCLEOTIDE SEQUENCE</scope>
    <source>
        <strain evidence="2">SCP</strain>
    </source>
</reference>
<evidence type="ECO:0000313" key="3">
    <source>
        <dbReference type="Proteomes" id="UP001179952"/>
    </source>
</evidence>
<dbReference type="PANTHER" id="PTHR38386">
    <property type="entry name" value="OS05G0426900 PROTEIN"/>
    <property type="match status" value="1"/>
</dbReference>
<gene>
    <name evidence="2" type="ORF">QJS04_geneDACA009978</name>
</gene>
<evidence type="ECO:0000256" key="1">
    <source>
        <dbReference type="SAM" id="MobiDB-lite"/>
    </source>
</evidence>
<name>A0AAV9BGC8_ACOGR</name>
<feature type="compositionally biased region" description="Pro residues" evidence="1">
    <location>
        <begin position="28"/>
        <end position="37"/>
    </location>
</feature>
<keyword evidence="3" id="KW-1185">Reference proteome</keyword>
<reference evidence="2" key="2">
    <citation type="submission" date="2023-06" db="EMBL/GenBank/DDBJ databases">
        <authorList>
            <person name="Ma L."/>
            <person name="Liu K.-W."/>
            <person name="Li Z."/>
            <person name="Hsiao Y.-Y."/>
            <person name="Qi Y."/>
            <person name="Fu T."/>
            <person name="Tang G."/>
            <person name="Zhang D."/>
            <person name="Sun W.-H."/>
            <person name="Liu D.-K."/>
            <person name="Li Y."/>
            <person name="Chen G.-Z."/>
            <person name="Liu X.-D."/>
            <person name="Liao X.-Y."/>
            <person name="Jiang Y.-T."/>
            <person name="Yu X."/>
            <person name="Hao Y."/>
            <person name="Huang J."/>
            <person name="Zhao X.-W."/>
            <person name="Ke S."/>
            <person name="Chen Y.-Y."/>
            <person name="Wu W.-L."/>
            <person name="Hsu J.-L."/>
            <person name="Lin Y.-F."/>
            <person name="Huang M.-D."/>
            <person name="Li C.-Y."/>
            <person name="Huang L."/>
            <person name="Wang Z.-W."/>
            <person name="Zhao X."/>
            <person name="Zhong W.-Y."/>
            <person name="Peng D.-H."/>
            <person name="Ahmad S."/>
            <person name="Lan S."/>
            <person name="Zhang J.-S."/>
            <person name="Tsai W.-C."/>
            <person name="Van De Peer Y."/>
            <person name="Liu Z.-J."/>
        </authorList>
    </citation>
    <scope>NUCLEOTIDE SEQUENCE</scope>
    <source>
        <strain evidence="2">SCP</strain>
        <tissue evidence="2">Leaves</tissue>
    </source>
</reference>
<organism evidence="2 3">
    <name type="scientific">Acorus gramineus</name>
    <name type="common">Dwarf sweet flag</name>
    <dbReference type="NCBI Taxonomy" id="55184"/>
    <lineage>
        <taxon>Eukaryota</taxon>
        <taxon>Viridiplantae</taxon>
        <taxon>Streptophyta</taxon>
        <taxon>Embryophyta</taxon>
        <taxon>Tracheophyta</taxon>
        <taxon>Spermatophyta</taxon>
        <taxon>Magnoliopsida</taxon>
        <taxon>Liliopsida</taxon>
        <taxon>Acoraceae</taxon>
        <taxon>Acorus</taxon>
    </lineage>
</organism>
<comment type="caution">
    <text evidence="2">The sequence shown here is derived from an EMBL/GenBank/DDBJ whole genome shotgun (WGS) entry which is preliminary data.</text>
</comment>
<feature type="region of interest" description="Disordered" evidence="1">
    <location>
        <begin position="60"/>
        <end position="82"/>
    </location>
</feature>
<sequence length="151" mass="16417">MSGYYRIKPKNTTTTMKSRSMDFSDPNSSPPHLPTPTHPSAINNGEDVDGERFGVILSRTNSASTTTTTTNTNERNHNISSSGGIGAVQAALRRAFSMRTASSGGEGYCRIHDQSELIEPSFDDGDVGGTRGAPRKRRGRFIKACKWIFGF</sequence>
<feature type="compositionally biased region" description="Low complexity" evidence="1">
    <location>
        <begin position="60"/>
        <end position="73"/>
    </location>
</feature>
<dbReference type="PANTHER" id="PTHR38386:SF6">
    <property type="entry name" value="OS05G0426900 PROTEIN"/>
    <property type="match status" value="1"/>
</dbReference>
<feature type="region of interest" description="Disordered" evidence="1">
    <location>
        <begin position="1"/>
        <end position="48"/>
    </location>
</feature>
<dbReference type="Proteomes" id="UP001179952">
    <property type="component" value="Unassembled WGS sequence"/>
</dbReference>
<protein>
    <submittedName>
        <fullName evidence="2">Uncharacterized protein</fullName>
    </submittedName>
</protein>
<dbReference type="AlphaFoldDB" id="A0AAV9BGC8"/>
<evidence type="ECO:0000313" key="2">
    <source>
        <dbReference type="EMBL" id="KAK1275361.1"/>
    </source>
</evidence>
<accession>A0AAV9BGC8</accession>